<dbReference type="OrthoDB" id="425334at2759"/>
<keyword evidence="2" id="KW-1133">Transmembrane helix</keyword>
<feature type="compositionally biased region" description="Basic and acidic residues" evidence="1">
    <location>
        <begin position="342"/>
        <end position="353"/>
    </location>
</feature>
<reference evidence="4" key="1">
    <citation type="submission" date="2021-02" db="EMBL/GenBank/DDBJ databases">
        <authorList>
            <person name="Dougan E. K."/>
            <person name="Rhodes N."/>
            <person name="Thang M."/>
            <person name="Chan C."/>
        </authorList>
    </citation>
    <scope>NUCLEOTIDE SEQUENCE</scope>
</reference>
<evidence type="ECO:0000256" key="2">
    <source>
        <dbReference type="SAM" id="Phobius"/>
    </source>
</evidence>
<comment type="caution">
    <text evidence="4">The sequence shown here is derived from an EMBL/GenBank/DDBJ whole genome shotgun (WGS) entry which is preliminary data.</text>
</comment>
<gene>
    <name evidence="4" type="primary">purM</name>
    <name evidence="4" type="ORF">SNEC2469_LOCUS8778</name>
</gene>
<dbReference type="EMBL" id="CAJNJA010014372">
    <property type="protein sequence ID" value="CAE7340952.1"/>
    <property type="molecule type" value="Genomic_DNA"/>
</dbReference>
<keyword evidence="2" id="KW-0472">Membrane</keyword>
<feature type="region of interest" description="Disordered" evidence="1">
    <location>
        <begin position="331"/>
        <end position="353"/>
    </location>
</feature>
<evidence type="ECO:0000313" key="5">
    <source>
        <dbReference type="Proteomes" id="UP000601435"/>
    </source>
</evidence>
<proteinExistence type="predicted"/>
<feature type="transmembrane region" description="Helical" evidence="2">
    <location>
        <begin position="236"/>
        <end position="259"/>
    </location>
</feature>
<keyword evidence="5" id="KW-1185">Reference proteome</keyword>
<feature type="signal peptide" evidence="3">
    <location>
        <begin position="1"/>
        <end position="29"/>
    </location>
</feature>
<accession>A0A812NXG7</accession>
<dbReference type="AlphaFoldDB" id="A0A812NXG7"/>
<keyword evidence="2" id="KW-0812">Transmembrane</keyword>
<feature type="chain" id="PRO_5032990090" evidence="3">
    <location>
        <begin position="30"/>
        <end position="353"/>
    </location>
</feature>
<keyword evidence="3" id="KW-0732">Signal</keyword>
<evidence type="ECO:0000256" key="1">
    <source>
        <dbReference type="SAM" id="MobiDB-lite"/>
    </source>
</evidence>
<sequence length="353" mass="39388">MDYRHVQPPFRRLALVVHLVLLGLLLAYAGYEICEIVSASRSPPRETVMEDWHGAGKWALCTDSTLHKAGVALPTTKQLMHNEEIADSTDNRGSMLSRETIEINGRNQSCSVVDLSEWQMPLPPPVPFHLCGQARKMSLYLNMLGEWSYLGFSEDGSRLVLTLDKHKHGWNFGYATEEEDYFQVHRAEETCCQDRHAKCQHWSEFESTEGLGIYWRVVIETPLVTVSRKLGALPQLFSLLGNLGGYLALLTATFTAIFVRKYPHSDVANVYEARTLIGYQVPHNPRNPEEVTFGRASDKCQVADVDVTTLADVEVTTSGESMGAAVLLNAHPLPTSGTTKAGKTERSQQKLKL</sequence>
<dbReference type="Proteomes" id="UP000601435">
    <property type="component" value="Unassembled WGS sequence"/>
</dbReference>
<organism evidence="4 5">
    <name type="scientific">Symbiodinium necroappetens</name>
    <dbReference type="NCBI Taxonomy" id="1628268"/>
    <lineage>
        <taxon>Eukaryota</taxon>
        <taxon>Sar</taxon>
        <taxon>Alveolata</taxon>
        <taxon>Dinophyceae</taxon>
        <taxon>Suessiales</taxon>
        <taxon>Symbiodiniaceae</taxon>
        <taxon>Symbiodinium</taxon>
    </lineage>
</organism>
<evidence type="ECO:0000256" key="3">
    <source>
        <dbReference type="SAM" id="SignalP"/>
    </source>
</evidence>
<name>A0A812NXG7_9DINO</name>
<evidence type="ECO:0000313" key="4">
    <source>
        <dbReference type="EMBL" id="CAE7340952.1"/>
    </source>
</evidence>
<protein>
    <submittedName>
        <fullName evidence="4">PurM protein</fullName>
    </submittedName>
</protein>